<organism evidence="2 3">
    <name type="scientific">Prorocentrum cordatum</name>
    <dbReference type="NCBI Taxonomy" id="2364126"/>
    <lineage>
        <taxon>Eukaryota</taxon>
        <taxon>Sar</taxon>
        <taxon>Alveolata</taxon>
        <taxon>Dinophyceae</taxon>
        <taxon>Prorocentrales</taxon>
        <taxon>Prorocentraceae</taxon>
        <taxon>Prorocentrum</taxon>
    </lineage>
</organism>
<accession>A0ABN9VXW0</accession>
<gene>
    <name evidence="2" type="ORF">PCOR1329_LOCUS61906</name>
</gene>
<dbReference type="EMBL" id="CAUYUJ010017801">
    <property type="protein sequence ID" value="CAK0878018.1"/>
    <property type="molecule type" value="Genomic_DNA"/>
</dbReference>
<feature type="compositionally biased region" description="Basic residues" evidence="1">
    <location>
        <begin position="32"/>
        <end position="42"/>
    </location>
</feature>
<dbReference type="Proteomes" id="UP001189429">
    <property type="component" value="Unassembled WGS sequence"/>
</dbReference>
<reference evidence="2" key="1">
    <citation type="submission" date="2023-10" db="EMBL/GenBank/DDBJ databases">
        <authorList>
            <person name="Chen Y."/>
            <person name="Shah S."/>
            <person name="Dougan E. K."/>
            <person name="Thang M."/>
            <person name="Chan C."/>
        </authorList>
    </citation>
    <scope>NUCLEOTIDE SEQUENCE [LARGE SCALE GENOMIC DNA]</scope>
</reference>
<evidence type="ECO:0000313" key="3">
    <source>
        <dbReference type="Proteomes" id="UP001189429"/>
    </source>
</evidence>
<sequence>MCVQKVRGEAREAASMLTATASGREPGDAGRPVRRPAARRRAAWPGPGSDEAASPPRGGGGPTSAPPSSLPRAGQVPGRAWSPAARRPSRRAEAAAAAEARARSAAAQQIDRGEPTERQPTAARPTRLLTVVAGIPGEAQGDGNAGRPLFPSLACPPRLHGACGTAGPEPHHTLISARAPRSAAARRATRSPRRRPASAKRACTVPGAVSLKGGSPVAAPTPSGKCGWKSRSAVTTLMPNTWKKLAMLARVISIPPQRCPPVTNGAPIFACRSACR</sequence>
<protein>
    <submittedName>
        <fullName evidence="2">Uncharacterized protein</fullName>
    </submittedName>
</protein>
<feature type="region of interest" description="Disordered" evidence="1">
    <location>
        <begin position="1"/>
        <end position="126"/>
    </location>
</feature>
<feature type="compositionally biased region" description="Low complexity" evidence="1">
    <location>
        <begin position="94"/>
        <end position="107"/>
    </location>
</feature>
<feature type="region of interest" description="Disordered" evidence="1">
    <location>
        <begin position="178"/>
        <end position="201"/>
    </location>
</feature>
<keyword evidence="3" id="KW-1185">Reference proteome</keyword>
<evidence type="ECO:0000256" key="1">
    <source>
        <dbReference type="SAM" id="MobiDB-lite"/>
    </source>
</evidence>
<evidence type="ECO:0000313" key="2">
    <source>
        <dbReference type="EMBL" id="CAK0878018.1"/>
    </source>
</evidence>
<feature type="compositionally biased region" description="Low complexity" evidence="1">
    <location>
        <begin position="43"/>
        <end position="56"/>
    </location>
</feature>
<feature type="compositionally biased region" description="Basic residues" evidence="1">
    <location>
        <begin position="187"/>
        <end position="198"/>
    </location>
</feature>
<proteinExistence type="predicted"/>
<comment type="caution">
    <text evidence="2">The sequence shown here is derived from an EMBL/GenBank/DDBJ whole genome shotgun (WGS) entry which is preliminary data.</text>
</comment>
<name>A0ABN9VXW0_9DINO</name>
<feature type="compositionally biased region" description="Basic and acidic residues" evidence="1">
    <location>
        <begin position="1"/>
        <end position="12"/>
    </location>
</feature>